<organism evidence="2 3">
    <name type="scientific">Nocardioides conyzicola</name>
    <dbReference type="NCBI Taxonomy" id="1651781"/>
    <lineage>
        <taxon>Bacteria</taxon>
        <taxon>Bacillati</taxon>
        <taxon>Actinomycetota</taxon>
        <taxon>Actinomycetes</taxon>
        <taxon>Propionibacteriales</taxon>
        <taxon>Nocardioidaceae</taxon>
        <taxon>Nocardioides</taxon>
    </lineage>
</organism>
<dbReference type="PANTHER" id="PTHR33608">
    <property type="entry name" value="BLL2464 PROTEIN"/>
    <property type="match status" value="1"/>
</dbReference>
<name>A0ABP8WNX4_9ACTN</name>
<dbReference type="InterPro" id="IPR002881">
    <property type="entry name" value="DUF58"/>
</dbReference>
<reference evidence="3" key="1">
    <citation type="journal article" date="2019" name="Int. J. Syst. Evol. Microbiol.">
        <title>The Global Catalogue of Microorganisms (GCM) 10K type strain sequencing project: providing services to taxonomists for standard genome sequencing and annotation.</title>
        <authorList>
            <consortium name="The Broad Institute Genomics Platform"/>
            <consortium name="The Broad Institute Genome Sequencing Center for Infectious Disease"/>
            <person name="Wu L."/>
            <person name="Ma J."/>
        </authorList>
    </citation>
    <scope>NUCLEOTIDE SEQUENCE [LARGE SCALE GENOMIC DNA]</scope>
    <source>
        <strain evidence="3">JCM 18531</strain>
    </source>
</reference>
<dbReference type="Pfam" id="PF01882">
    <property type="entry name" value="DUF58"/>
    <property type="match status" value="1"/>
</dbReference>
<evidence type="ECO:0000313" key="2">
    <source>
        <dbReference type="EMBL" id="GAA4692990.1"/>
    </source>
</evidence>
<evidence type="ECO:0000313" key="3">
    <source>
        <dbReference type="Proteomes" id="UP001499974"/>
    </source>
</evidence>
<evidence type="ECO:0000259" key="1">
    <source>
        <dbReference type="Pfam" id="PF01882"/>
    </source>
</evidence>
<comment type="caution">
    <text evidence="2">The sequence shown here is derived from an EMBL/GenBank/DDBJ whole genome shotgun (WGS) entry which is preliminary data.</text>
</comment>
<proteinExistence type="predicted"/>
<feature type="domain" description="DUF58" evidence="1">
    <location>
        <begin position="206"/>
        <end position="374"/>
    </location>
</feature>
<dbReference type="Proteomes" id="UP001499974">
    <property type="component" value="Unassembled WGS sequence"/>
</dbReference>
<dbReference type="RefSeq" id="WP_345518931.1">
    <property type="nucleotide sequence ID" value="NZ_BAABKM010000001.1"/>
</dbReference>
<accession>A0ABP8WNX4</accession>
<keyword evidence="3" id="KW-1185">Reference proteome</keyword>
<dbReference type="PANTHER" id="PTHR33608:SF14">
    <property type="entry name" value="POSSIBLE CONSERVED SECRETED PROTEIN"/>
    <property type="match status" value="1"/>
</dbReference>
<dbReference type="EMBL" id="BAABKM010000001">
    <property type="protein sequence ID" value="GAA4692990.1"/>
    <property type="molecule type" value="Genomic_DNA"/>
</dbReference>
<gene>
    <name evidence="2" type="ORF">GCM10023349_05210</name>
</gene>
<protein>
    <submittedName>
        <fullName evidence="2">DUF58 domain-containing protein</fullName>
    </submittedName>
</protein>
<sequence>MTLSPLTSADARWRPTAALGRAVVTAAVAVGGALLLGDPSLVVLAVPFIGLATVGLLRRPTAVPRLESRLDHTTLHEGQGTTSRLTLAGADHAEYLVRATGHPPYVVARPHGGYVGALLEGADGPAPTTEISPRRWGRRHVGTERVALLSPWAGYRFGPVTLGGQEMRVLPATAPYDSRADAPQPVGLVGAHRSQRPGSGTELAGIRPFAPGDRLRRINWRVSLRSRELHVVSTRAEEDTGVLLVVDALADHGASDGVDGAASSLDLSVRAASAVAEHHVRSGDRVALRVVGRGRELVGYGTGSRHLRRLQHTLAGIRPGEVTEAEAGVLQLGVTGGTVVILLSPMLAESIGAVAATLTKRGVPVLVVDTLPADVRPGVAEGTDPELAAYAWRMRSLERTVVLQRLAALGCPVVAWRGPGTIDDVLRRLARRAGQPRVVVR</sequence>